<keyword evidence="3" id="KW-1185">Reference proteome</keyword>
<gene>
    <name evidence="2" type="ORF">SAMN04488036_11337</name>
</gene>
<evidence type="ECO:0000313" key="2">
    <source>
        <dbReference type="EMBL" id="SFL41392.1"/>
    </source>
</evidence>
<dbReference type="Proteomes" id="UP000198851">
    <property type="component" value="Unassembled WGS sequence"/>
</dbReference>
<proteinExistence type="predicted"/>
<organism evidence="2 3">
    <name type="scientific">Shimia haliotis</name>
    <dbReference type="NCBI Taxonomy" id="1280847"/>
    <lineage>
        <taxon>Bacteria</taxon>
        <taxon>Pseudomonadati</taxon>
        <taxon>Pseudomonadota</taxon>
        <taxon>Alphaproteobacteria</taxon>
        <taxon>Rhodobacterales</taxon>
        <taxon>Roseobacteraceae</taxon>
    </lineage>
</organism>
<sequence length="95" mass="10009">MTDAGQIDLPKTLDHAHATALRTQIEAHRGMAVSLNANACDFLGGAGVELLLAAHAEWTDTGNAFTIHSMSEKFAAGVTCLGLQNTAPFQEVSEE</sequence>
<dbReference type="RefSeq" id="WP_093326094.1">
    <property type="nucleotide sequence ID" value="NZ_FOSZ01000013.1"/>
</dbReference>
<dbReference type="InterPro" id="IPR036513">
    <property type="entry name" value="STAS_dom_sf"/>
</dbReference>
<dbReference type="SUPFAM" id="SSF52091">
    <property type="entry name" value="SpoIIaa-like"/>
    <property type="match status" value="1"/>
</dbReference>
<dbReference type="Gene3D" id="3.30.750.24">
    <property type="entry name" value="STAS domain"/>
    <property type="match status" value="1"/>
</dbReference>
<evidence type="ECO:0000313" key="3">
    <source>
        <dbReference type="Proteomes" id="UP000198851"/>
    </source>
</evidence>
<dbReference type="STRING" id="1280847.SAMN04488036_11337"/>
<reference evidence="3" key="1">
    <citation type="submission" date="2016-10" db="EMBL/GenBank/DDBJ databases">
        <authorList>
            <person name="Varghese N."/>
            <person name="Submissions S."/>
        </authorList>
    </citation>
    <scope>NUCLEOTIDE SEQUENCE [LARGE SCALE GENOMIC DNA]</scope>
    <source>
        <strain evidence="3">DSM 28453</strain>
    </source>
</reference>
<accession>A0A1I4HGS9</accession>
<name>A0A1I4HGS9_9RHOB</name>
<dbReference type="EMBL" id="FOSZ01000013">
    <property type="protein sequence ID" value="SFL41392.1"/>
    <property type="molecule type" value="Genomic_DNA"/>
</dbReference>
<evidence type="ECO:0000259" key="1">
    <source>
        <dbReference type="Pfam" id="PF13466"/>
    </source>
</evidence>
<dbReference type="Pfam" id="PF13466">
    <property type="entry name" value="STAS_2"/>
    <property type="match status" value="1"/>
</dbReference>
<dbReference type="AlphaFoldDB" id="A0A1I4HGS9"/>
<feature type="domain" description="MlaB-like STAS" evidence="1">
    <location>
        <begin position="7"/>
        <end position="84"/>
    </location>
</feature>
<dbReference type="InterPro" id="IPR058548">
    <property type="entry name" value="MlaB-like_STAS"/>
</dbReference>
<protein>
    <submittedName>
        <fullName evidence="2">STAS domain-containing protein</fullName>
    </submittedName>
</protein>